<dbReference type="Pfam" id="PF16087">
    <property type="entry name" value="DUF4817"/>
    <property type="match status" value="1"/>
</dbReference>
<dbReference type="AlphaFoldDB" id="A0A7R8HD95"/>
<gene>
    <name evidence="1" type="ORF">LSAA_13778</name>
</gene>
<reference evidence="1" key="1">
    <citation type="submission" date="2021-02" db="EMBL/GenBank/DDBJ databases">
        <authorList>
            <person name="Bekaert M."/>
        </authorList>
    </citation>
    <scope>NUCLEOTIDE SEQUENCE</scope>
    <source>
        <strain evidence="1">IoA-00</strain>
    </source>
</reference>
<dbReference type="EMBL" id="HG994587">
    <property type="protein sequence ID" value="CAF3019079.1"/>
    <property type="molecule type" value="Genomic_DNA"/>
</dbReference>
<sequence>MVTIFIKNNRSIIATQGKFRQKYPNRPVPPKTIIIVYMQIFDNTVQQQPDFVLEDNGRLATQKICLWCAIVFQSLQKHQCGDVLPATFTYLFFEQTYWQSKW</sequence>
<name>A0A7R8HD95_LEPSM</name>
<accession>A0A7R8HD95</accession>
<evidence type="ECO:0000313" key="2">
    <source>
        <dbReference type="Proteomes" id="UP000675881"/>
    </source>
</evidence>
<keyword evidence="2" id="KW-1185">Reference proteome</keyword>
<dbReference type="Proteomes" id="UP000675881">
    <property type="component" value="Chromosome 8"/>
</dbReference>
<evidence type="ECO:0000313" key="1">
    <source>
        <dbReference type="EMBL" id="CAF3019079.1"/>
    </source>
</evidence>
<protein>
    <submittedName>
        <fullName evidence="1">(salmon louse) hypothetical protein</fullName>
    </submittedName>
</protein>
<proteinExistence type="predicted"/>
<dbReference type="InterPro" id="IPR032135">
    <property type="entry name" value="DUF4817"/>
</dbReference>
<organism evidence="1 2">
    <name type="scientific">Lepeophtheirus salmonis</name>
    <name type="common">Salmon louse</name>
    <name type="synonym">Caligus salmonis</name>
    <dbReference type="NCBI Taxonomy" id="72036"/>
    <lineage>
        <taxon>Eukaryota</taxon>
        <taxon>Metazoa</taxon>
        <taxon>Ecdysozoa</taxon>
        <taxon>Arthropoda</taxon>
        <taxon>Crustacea</taxon>
        <taxon>Multicrustacea</taxon>
        <taxon>Hexanauplia</taxon>
        <taxon>Copepoda</taxon>
        <taxon>Siphonostomatoida</taxon>
        <taxon>Caligidae</taxon>
        <taxon>Lepeophtheirus</taxon>
    </lineage>
</organism>